<evidence type="ECO:0000313" key="1">
    <source>
        <dbReference type="EMBL" id="MCJ8499649.1"/>
    </source>
</evidence>
<dbReference type="EMBL" id="JALJRB010000002">
    <property type="protein sequence ID" value="MCJ8499649.1"/>
    <property type="molecule type" value="Genomic_DNA"/>
</dbReference>
<accession>A0AA41UI42</accession>
<protein>
    <submittedName>
        <fullName evidence="1">Uncharacterized protein</fullName>
    </submittedName>
</protein>
<dbReference type="AlphaFoldDB" id="A0AA41UI42"/>
<sequence length="73" mass="8804">CKEINRMDRRYKSNYKMSVKVNLEYIKEHGLKEFTKKQYQGYHCSNCGALKSVHNRRCFKCESIQKLVEIEKI</sequence>
<gene>
    <name evidence="1" type="ORF">MRX98_03610</name>
</gene>
<name>A0AA41UI42_9BACT</name>
<dbReference type="RefSeq" id="WP_246903052.1">
    <property type="nucleotide sequence ID" value="NZ_JALJRB010000002.1"/>
</dbReference>
<comment type="caution">
    <text evidence="1">The sequence shown here is derived from an EMBL/GenBank/DDBJ whole genome shotgun (WGS) entry which is preliminary data.</text>
</comment>
<evidence type="ECO:0000313" key="2">
    <source>
        <dbReference type="Proteomes" id="UP001165427"/>
    </source>
</evidence>
<organism evidence="1 2">
    <name type="scientific">Desulfatitalea alkaliphila</name>
    <dbReference type="NCBI Taxonomy" id="2929485"/>
    <lineage>
        <taxon>Bacteria</taxon>
        <taxon>Pseudomonadati</taxon>
        <taxon>Thermodesulfobacteriota</taxon>
        <taxon>Desulfobacteria</taxon>
        <taxon>Desulfobacterales</taxon>
        <taxon>Desulfosarcinaceae</taxon>
        <taxon>Desulfatitalea</taxon>
    </lineage>
</organism>
<feature type="non-terminal residue" evidence="1">
    <location>
        <position position="1"/>
    </location>
</feature>
<proteinExistence type="predicted"/>
<reference evidence="1" key="1">
    <citation type="submission" date="2022-04" db="EMBL/GenBank/DDBJ databases">
        <title>Desulfatitalea alkaliphila sp. nov., a novel anaerobic sulfate-reducing bacterium isolated from terrestrial mud volcano, Taman Peninsula, Russia.</title>
        <authorList>
            <person name="Khomyakova M.A."/>
            <person name="Merkel A.Y."/>
            <person name="Slobodkin A.I."/>
        </authorList>
    </citation>
    <scope>NUCLEOTIDE SEQUENCE</scope>
    <source>
        <strain evidence="1">M08but</strain>
    </source>
</reference>
<keyword evidence="2" id="KW-1185">Reference proteome</keyword>
<dbReference type="Proteomes" id="UP001165427">
    <property type="component" value="Unassembled WGS sequence"/>
</dbReference>